<dbReference type="AlphaFoldDB" id="A0A8S2RTA8"/>
<evidence type="ECO:0000313" key="2">
    <source>
        <dbReference type="EMBL" id="CAF4508107.1"/>
    </source>
</evidence>
<gene>
    <name evidence="1" type="ORF">SMN809_LOCUS21122</name>
    <name evidence="2" type="ORF">SMN809_LOCUS35226</name>
</gene>
<comment type="caution">
    <text evidence="1">The sequence shown here is derived from an EMBL/GenBank/DDBJ whole genome shotgun (WGS) entry which is preliminary data.</text>
</comment>
<protein>
    <submittedName>
        <fullName evidence="1">Uncharacterized protein</fullName>
    </submittedName>
</protein>
<sequence>MFDGVAPWIDLVAWSMTNSALPLYNRTLSWLALVYDPVLSSNISSGRIVMGGLTPGFDD</sequence>
<name>A0A8S2RTA8_9BILA</name>
<dbReference type="EMBL" id="CAJOBI010083489">
    <property type="protein sequence ID" value="CAF4508107.1"/>
    <property type="molecule type" value="Genomic_DNA"/>
</dbReference>
<accession>A0A8S2RTA8</accession>
<evidence type="ECO:0000313" key="1">
    <source>
        <dbReference type="EMBL" id="CAF4183396.1"/>
    </source>
</evidence>
<dbReference type="Proteomes" id="UP000676336">
    <property type="component" value="Unassembled WGS sequence"/>
</dbReference>
<dbReference type="EMBL" id="CAJOBI010015559">
    <property type="protein sequence ID" value="CAF4183396.1"/>
    <property type="molecule type" value="Genomic_DNA"/>
</dbReference>
<evidence type="ECO:0000313" key="3">
    <source>
        <dbReference type="Proteomes" id="UP000676336"/>
    </source>
</evidence>
<organism evidence="1 3">
    <name type="scientific">Rotaria magnacalcarata</name>
    <dbReference type="NCBI Taxonomy" id="392030"/>
    <lineage>
        <taxon>Eukaryota</taxon>
        <taxon>Metazoa</taxon>
        <taxon>Spiralia</taxon>
        <taxon>Gnathifera</taxon>
        <taxon>Rotifera</taxon>
        <taxon>Eurotatoria</taxon>
        <taxon>Bdelloidea</taxon>
        <taxon>Philodinida</taxon>
        <taxon>Philodinidae</taxon>
        <taxon>Rotaria</taxon>
    </lineage>
</organism>
<proteinExistence type="predicted"/>
<reference evidence="1" key="1">
    <citation type="submission" date="2021-02" db="EMBL/GenBank/DDBJ databases">
        <authorList>
            <person name="Nowell W R."/>
        </authorList>
    </citation>
    <scope>NUCLEOTIDE SEQUENCE</scope>
</reference>
<feature type="non-terminal residue" evidence="1">
    <location>
        <position position="59"/>
    </location>
</feature>